<feature type="transmembrane region" description="Helical" evidence="6">
    <location>
        <begin position="109"/>
        <end position="142"/>
    </location>
</feature>
<feature type="transmembrane region" description="Helical" evidence="6">
    <location>
        <begin position="202"/>
        <end position="222"/>
    </location>
</feature>
<evidence type="ECO:0000313" key="8">
    <source>
        <dbReference type="EMBL" id="MDM8196252.1"/>
    </source>
</evidence>
<dbReference type="Pfam" id="PF02687">
    <property type="entry name" value="FtsX"/>
    <property type="match status" value="1"/>
</dbReference>
<evidence type="ECO:0000259" key="7">
    <source>
        <dbReference type="Pfam" id="PF02687"/>
    </source>
</evidence>
<keyword evidence="9" id="KW-1185">Reference proteome</keyword>
<evidence type="ECO:0000313" key="9">
    <source>
        <dbReference type="Proteomes" id="UP001529275"/>
    </source>
</evidence>
<dbReference type="EMBL" id="JAUDCK010000028">
    <property type="protein sequence ID" value="MDM8196252.1"/>
    <property type="molecule type" value="Genomic_DNA"/>
</dbReference>
<evidence type="ECO:0000256" key="6">
    <source>
        <dbReference type="PIRNR" id="PIRNR018968"/>
    </source>
</evidence>
<evidence type="ECO:0000256" key="1">
    <source>
        <dbReference type="ARBA" id="ARBA00004651"/>
    </source>
</evidence>
<comment type="similarity">
    <text evidence="6">Belongs to the ABC-4 integral membrane protein family.</text>
</comment>
<feature type="transmembrane region" description="Helical" evidence="6">
    <location>
        <begin position="285"/>
        <end position="312"/>
    </location>
</feature>
<dbReference type="PANTHER" id="PTHR46795">
    <property type="entry name" value="ABC TRANSPORTER PERMEASE-RELATED-RELATED"/>
    <property type="match status" value="1"/>
</dbReference>
<evidence type="ECO:0000256" key="3">
    <source>
        <dbReference type="ARBA" id="ARBA00022692"/>
    </source>
</evidence>
<keyword evidence="5 6" id="KW-0472">Membrane</keyword>
<organism evidence="8 9">
    <name type="scientific">Massilimicrobiota timonensis</name>
    <dbReference type="NCBI Taxonomy" id="1776392"/>
    <lineage>
        <taxon>Bacteria</taxon>
        <taxon>Bacillati</taxon>
        <taxon>Bacillota</taxon>
        <taxon>Erysipelotrichia</taxon>
        <taxon>Erysipelotrichales</taxon>
        <taxon>Erysipelotrichaceae</taxon>
        <taxon>Massilimicrobiota</taxon>
    </lineage>
</organism>
<dbReference type="InterPro" id="IPR052536">
    <property type="entry name" value="ABC-4_Integral_Memb_Prot"/>
</dbReference>
<keyword evidence="2 6" id="KW-1003">Cell membrane</keyword>
<accession>A0ABT7UJC9</accession>
<evidence type="ECO:0000256" key="2">
    <source>
        <dbReference type="ARBA" id="ARBA00022475"/>
    </source>
</evidence>
<keyword evidence="6" id="KW-0813">Transport</keyword>
<keyword evidence="3 6" id="KW-0812">Transmembrane</keyword>
<dbReference type="PIRSF" id="PIRSF018968">
    <property type="entry name" value="ABC_permease_BceB"/>
    <property type="match status" value="1"/>
</dbReference>
<name>A0ABT7UJC9_9FIRM</name>
<feature type="transmembrane region" description="Helical" evidence="6">
    <location>
        <begin position="154"/>
        <end position="181"/>
    </location>
</feature>
<feature type="transmembrane region" description="Helical" evidence="6">
    <location>
        <begin position="599"/>
        <end position="629"/>
    </location>
</feature>
<feature type="transmembrane region" description="Helical" evidence="6">
    <location>
        <begin position="635"/>
        <end position="657"/>
    </location>
</feature>
<feature type="domain" description="ABC3 transporter permease C-terminal" evidence="7">
    <location>
        <begin position="64"/>
        <end position="179"/>
    </location>
</feature>
<comment type="caution">
    <text evidence="8">The sequence shown here is derived from an EMBL/GenBank/DDBJ whole genome shotgun (WGS) entry which is preliminary data.</text>
</comment>
<evidence type="ECO:0000256" key="4">
    <source>
        <dbReference type="ARBA" id="ARBA00022989"/>
    </source>
</evidence>
<evidence type="ECO:0000256" key="5">
    <source>
        <dbReference type="ARBA" id="ARBA00023136"/>
    </source>
</evidence>
<protein>
    <submittedName>
        <fullName evidence="8">ABC transporter permease</fullName>
    </submittedName>
</protein>
<keyword evidence="4 6" id="KW-1133">Transmembrane helix</keyword>
<feature type="transmembrane region" description="Helical" evidence="6">
    <location>
        <begin position="540"/>
        <end position="565"/>
    </location>
</feature>
<dbReference type="InterPro" id="IPR003838">
    <property type="entry name" value="ABC3_permease_C"/>
</dbReference>
<feature type="transmembrane region" description="Helical" evidence="6">
    <location>
        <begin position="228"/>
        <end position="255"/>
    </location>
</feature>
<feature type="transmembrane region" description="Helical" evidence="6">
    <location>
        <begin position="59"/>
        <end position="79"/>
    </location>
</feature>
<dbReference type="PANTHER" id="PTHR46795:SF3">
    <property type="entry name" value="ABC TRANSPORTER PERMEASE"/>
    <property type="match status" value="1"/>
</dbReference>
<dbReference type="InterPro" id="IPR027022">
    <property type="entry name" value="ABC_permease_BceB-typ"/>
</dbReference>
<proteinExistence type="inferred from homology"/>
<comment type="subcellular location">
    <subcellularLocation>
        <location evidence="1 6">Cell membrane</location>
        <topology evidence="1 6">Multi-pass membrane protein</topology>
    </subcellularLocation>
</comment>
<dbReference type="RefSeq" id="WP_289527899.1">
    <property type="nucleotide sequence ID" value="NZ_JAUDCK010000028.1"/>
</dbReference>
<gene>
    <name evidence="8" type="ORF">QUV98_07980</name>
</gene>
<feature type="transmembrane region" description="Helical" evidence="6">
    <location>
        <begin position="21"/>
        <end position="39"/>
    </location>
</feature>
<dbReference type="Proteomes" id="UP001529275">
    <property type="component" value="Unassembled WGS sequence"/>
</dbReference>
<sequence length="668" mass="76903">MKSFFYPRLALTNLKKNSKLYFPYLLTSSFTVMMFYLINYLASHKGLEQMATGSRTMQIILNLGIIVMVIFSVIFLFYMNSFLMKRRKKEIALYNILGLEKKHIMMMMLCETIITTLISFVMGFLFGIIFSQLVSLVLIHLMGLSTTLTFHISWSSFLVTVIVFLPIYLASYLIHVIQIQLSNPIELLRGSQSGEKEPKTKWLMTIIGLVTLGLGYYIAITIDDPTTAMVLFFVAVILVIIGTYCLFTAGSITILKLLKKNKHFYYQTKHFTSVSQLIYRMKQNAVGLASICILCTCILVMLSSTVSLYFGIEDTITAYQQDSFQLKVYGYDDGTLPSDQEFAKFYSQMQTELENHDIGIDSFIHTKRYSVSVRFGNNHILTDKETGNFVVGYLVGMTQDEYNRAYHQNVQLSGQNILVSSNFFDFGDTLDIDQQKYPIQEVVHQPYLLPNENPTAQRNLIVIMKDEEAIQEMMSHFFGDTIQPTENLSIVYHDQSQEKEAEDILRKCLDNFVLETETEQGGISFYRSSLYEVRIMLMELYGSLFFLGIFLGILFLMATILIMYYKQLSEGYEDQKRFEIMQKVGMNTKEVKQTIRSQVLIFFFLPLIASVIHMAFAFHLITMMFSYIVLSGTEVFITCTIISVIIVAIVYAIVYVFTSRTYYRIVKN</sequence>
<reference evidence="9" key="1">
    <citation type="submission" date="2023-06" db="EMBL/GenBank/DDBJ databases">
        <title>Identification and characterization of horizontal gene transfer across gut microbiota members of farm animals based on homology search.</title>
        <authorList>
            <person name="Zeman M."/>
            <person name="Kubasova T."/>
            <person name="Jahodarova E."/>
            <person name="Nykrynova M."/>
            <person name="Rychlik I."/>
        </authorList>
    </citation>
    <scope>NUCLEOTIDE SEQUENCE [LARGE SCALE GENOMIC DNA]</scope>
    <source>
        <strain evidence="9">ET341</strain>
    </source>
</reference>